<dbReference type="Proteomes" id="UP000823775">
    <property type="component" value="Unassembled WGS sequence"/>
</dbReference>
<gene>
    <name evidence="1" type="ORF">HAX54_000979</name>
</gene>
<name>A0ABS8WU69_DATST</name>
<organism evidence="1 2">
    <name type="scientific">Datura stramonium</name>
    <name type="common">Jimsonweed</name>
    <name type="synonym">Common thornapple</name>
    <dbReference type="NCBI Taxonomy" id="4076"/>
    <lineage>
        <taxon>Eukaryota</taxon>
        <taxon>Viridiplantae</taxon>
        <taxon>Streptophyta</taxon>
        <taxon>Embryophyta</taxon>
        <taxon>Tracheophyta</taxon>
        <taxon>Spermatophyta</taxon>
        <taxon>Magnoliopsida</taxon>
        <taxon>eudicotyledons</taxon>
        <taxon>Gunneridae</taxon>
        <taxon>Pentapetalae</taxon>
        <taxon>asterids</taxon>
        <taxon>lamiids</taxon>
        <taxon>Solanales</taxon>
        <taxon>Solanaceae</taxon>
        <taxon>Solanoideae</taxon>
        <taxon>Datureae</taxon>
        <taxon>Datura</taxon>
    </lineage>
</organism>
<proteinExistence type="predicted"/>
<sequence length="202" mass="22552">MGDDYAPIDTMTYDEKDNDKENIRLWMAQLIARATPVWLTIPSTPIYKRDLKLQANFWWSIMFSRIYPTKSGNTLTPGRVVVDITKMREETTLIAHWPLNFTLTVNIERDTEGVYTKVPLRAATHRTDMLPPINASNISVESTPQGASPSATIPCPTPVLPHNTKIISSAPKQNGTKVGVLELQDRGLPVKVTKVKQLAADI</sequence>
<evidence type="ECO:0000313" key="1">
    <source>
        <dbReference type="EMBL" id="MCE3215139.1"/>
    </source>
</evidence>
<reference evidence="1 2" key="1">
    <citation type="journal article" date="2021" name="BMC Genomics">
        <title>Datura genome reveals duplications of psychoactive alkaloid biosynthetic genes and high mutation rate following tissue culture.</title>
        <authorList>
            <person name="Rajewski A."/>
            <person name="Carter-House D."/>
            <person name="Stajich J."/>
            <person name="Litt A."/>
        </authorList>
    </citation>
    <scope>NUCLEOTIDE SEQUENCE [LARGE SCALE GENOMIC DNA]</scope>
    <source>
        <strain evidence="1">AR-01</strain>
    </source>
</reference>
<accession>A0ABS8WU69</accession>
<comment type="caution">
    <text evidence="1">The sequence shown here is derived from an EMBL/GenBank/DDBJ whole genome shotgun (WGS) entry which is preliminary data.</text>
</comment>
<evidence type="ECO:0000313" key="2">
    <source>
        <dbReference type="Proteomes" id="UP000823775"/>
    </source>
</evidence>
<dbReference type="EMBL" id="JACEIK010010354">
    <property type="protein sequence ID" value="MCE3215139.1"/>
    <property type="molecule type" value="Genomic_DNA"/>
</dbReference>
<keyword evidence="2" id="KW-1185">Reference proteome</keyword>
<protein>
    <submittedName>
        <fullName evidence="1">Uncharacterized protein</fullName>
    </submittedName>
</protein>